<comment type="caution">
    <text evidence="1">The sequence shown here is derived from an EMBL/GenBank/DDBJ whole genome shotgun (WGS) entry which is preliminary data.</text>
</comment>
<reference evidence="1 2" key="1">
    <citation type="submission" date="2009-10" db="EMBL/GenBank/DDBJ databases">
        <authorList>
            <person name="Weinstock G."/>
            <person name="Sodergren E."/>
            <person name="Clifton S."/>
            <person name="Fulton L."/>
            <person name="Fulton B."/>
            <person name="Courtney L."/>
            <person name="Fronick C."/>
            <person name="Harrison M."/>
            <person name="Strong C."/>
            <person name="Farmer C."/>
            <person name="Delahaunty K."/>
            <person name="Markovic C."/>
            <person name="Hall O."/>
            <person name="Minx P."/>
            <person name="Tomlinson C."/>
            <person name="Mitreva M."/>
            <person name="Nelson J."/>
            <person name="Hou S."/>
            <person name="Wollam A."/>
            <person name="Pepin K.H."/>
            <person name="Johnson M."/>
            <person name="Bhonagiri V."/>
            <person name="Nash W.E."/>
            <person name="Warren W."/>
            <person name="Chinwalla A."/>
            <person name="Mardis E.R."/>
            <person name="Wilson R.K."/>
        </authorList>
    </citation>
    <scope>NUCLEOTIDE SEQUENCE [LARGE SCALE GENOMIC DNA]</scope>
    <source>
        <strain evidence="2">ATCC 25996 / DSM 4631 / NCTC 10774 / M26</strain>
    </source>
</reference>
<proteinExistence type="predicted"/>
<dbReference type="eggNOG" id="ENOG502ZABJ">
    <property type="taxonomic scope" value="Bacteria"/>
</dbReference>
<dbReference type="Proteomes" id="UP000003344">
    <property type="component" value="Unassembled WGS sequence"/>
</dbReference>
<feature type="non-terminal residue" evidence="1">
    <location>
        <position position="151"/>
    </location>
</feature>
<dbReference type="EMBL" id="ACDX02000032">
    <property type="protein sequence ID" value="EFC87085.1"/>
    <property type="molecule type" value="Genomic_DNA"/>
</dbReference>
<evidence type="ECO:0000313" key="2">
    <source>
        <dbReference type="Proteomes" id="UP000003344"/>
    </source>
</evidence>
<name>D3A0R7_NEIM2</name>
<sequence length="151" mass="16280">MNIFARGLINKTQAEANATLYARAVETLAGRLNIGIRDFDAAYGGLNVVGESLLDDGVLNQALASNPPRGWVHSKNPQDAINIWTTDGREAAKNEAVFWTLDNAADTGIADTQGYSHSISQFAAHHIYKEHGNTKTGEERGQIAVTAEDLT</sequence>
<dbReference type="AlphaFoldDB" id="D3A0R7"/>
<protein>
    <submittedName>
        <fullName evidence="1">Uncharacterized protein</fullName>
    </submittedName>
</protein>
<accession>D3A0R7</accession>
<organism evidence="1 2">
    <name type="scientific">Neisseria mucosa (strain ATCC 25996 / DSM 4631 / NCTC 10774 / M26)</name>
    <dbReference type="NCBI Taxonomy" id="546266"/>
    <lineage>
        <taxon>Bacteria</taxon>
        <taxon>Pseudomonadati</taxon>
        <taxon>Pseudomonadota</taxon>
        <taxon>Betaproteobacteria</taxon>
        <taxon>Neisseriales</taxon>
        <taxon>Neisseriaceae</taxon>
        <taxon>Neisseria</taxon>
    </lineage>
</organism>
<evidence type="ECO:0000313" key="1">
    <source>
        <dbReference type="EMBL" id="EFC87085.1"/>
    </source>
</evidence>
<gene>
    <name evidence="1" type="ORF">NEIMUCOT_06508</name>
</gene>